<evidence type="ECO:0000313" key="3">
    <source>
        <dbReference type="Proteomes" id="UP000003146"/>
    </source>
</evidence>
<keyword evidence="1" id="KW-0472">Membrane</keyword>
<keyword evidence="1" id="KW-1133">Transmembrane helix</keyword>
<protein>
    <submittedName>
        <fullName evidence="2">Uncharacterized protein</fullName>
    </submittedName>
</protein>
<dbReference type="EMBL" id="ABIY02000051">
    <property type="protein sequence ID" value="EDV02394.1"/>
    <property type="molecule type" value="Genomic_DNA"/>
</dbReference>
<keyword evidence="1" id="KW-0812">Transmembrane</keyword>
<evidence type="ECO:0000256" key="1">
    <source>
        <dbReference type="SAM" id="Phobius"/>
    </source>
</evidence>
<gene>
    <name evidence="2" type="ORF">BACCOP_00525</name>
</gene>
<sequence length="42" mass="4861">MISARPEGTPLFLLVGKDTLFAVYLDNFHFVFLLFFRVSPIK</sequence>
<reference evidence="2 3" key="1">
    <citation type="submission" date="2008-04" db="EMBL/GenBank/DDBJ databases">
        <title>Draft genome sequence of Bacteroides coprocola (DSM 17136).</title>
        <authorList>
            <person name="Sudarsanam P."/>
            <person name="Ley R."/>
            <person name="Guruge J."/>
            <person name="Turnbaugh P.J."/>
            <person name="Mahowald M."/>
            <person name="Liep D."/>
            <person name="Gordon J."/>
        </authorList>
    </citation>
    <scope>NUCLEOTIDE SEQUENCE [LARGE SCALE GENOMIC DNA]</scope>
    <source>
        <strain evidence="2 3">DSM 17136</strain>
    </source>
</reference>
<reference evidence="2 3" key="2">
    <citation type="submission" date="2008-04" db="EMBL/GenBank/DDBJ databases">
        <authorList>
            <person name="Fulton L."/>
            <person name="Clifton S."/>
            <person name="Fulton B."/>
            <person name="Xu J."/>
            <person name="Minx P."/>
            <person name="Pepin K.H."/>
            <person name="Johnson M."/>
            <person name="Thiruvilangam P."/>
            <person name="Bhonagiri V."/>
            <person name="Nash W.E."/>
            <person name="Mardis E.R."/>
            <person name="Wilson R.K."/>
        </authorList>
    </citation>
    <scope>NUCLEOTIDE SEQUENCE [LARGE SCALE GENOMIC DNA]</scope>
    <source>
        <strain evidence="2 3">DSM 17136</strain>
    </source>
</reference>
<proteinExistence type="predicted"/>
<evidence type="ECO:0000313" key="2">
    <source>
        <dbReference type="EMBL" id="EDV02394.1"/>
    </source>
</evidence>
<dbReference type="Proteomes" id="UP000003146">
    <property type="component" value="Unassembled WGS sequence"/>
</dbReference>
<accession>B3JF77</accession>
<comment type="caution">
    <text evidence="2">The sequence shown here is derived from an EMBL/GenBank/DDBJ whole genome shotgun (WGS) entry which is preliminary data.</text>
</comment>
<organism evidence="2 3">
    <name type="scientific">Phocaeicola coprocola DSM 17136</name>
    <dbReference type="NCBI Taxonomy" id="470145"/>
    <lineage>
        <taxon>Bacteria</taxon>
        <taxon>Pseudomonadati</taxon>
        <taxon>Bacteroidota</taxon>
        <taxon>Bacteroidia</taxon>
        <taxon>Bacteroidales</taxon>
        <taxon>Bacteroidaceae</taxon>
        <taxon>Phocaeicola</taxon>
    </lineage>
</organism>
<dbReference type="HOGENOM" id="CLU_3247087_0_0_10"/>
<name>B3JF77_9BACT</name>
<dbReference type="AlphaFoldDB" id="B3JF77"/>
<feature type="transmembrane region" description="Helical" evidence="1">
    <location>
        <begin position="20"/>
        <end position="38"/>
    </location>
</feature>